<gene>
    <name evidence="1" type="ORF">DSO57_1035371</name>
</gene>
<name>A0ACC2U9G9_9FUNG</name>
<keyword evidence="2" id="KW-1185">Reference proteome</keyword>
<comment type="caution">
    <text evidence="1">The sequence shown here is derived from an EMBL/GenBank/DDBJ whole genome shotgun (WGS) entry which is preliminary data.</text>
</comment>
<sequence length="252" mass="27606">MMIFVGLFGLVWGQSRIVGGEVVTPYAYSWMANINWRYEHYCGGVFLGRRVLLTAAHCSKNAIADYEVEAHRHDIGLLPDEEDAQVLGASRIIIHPKYYKSQSKNDIAVWHLDAEVAGLLEPIELASAGQSLKPGSLVTALGWGWDQAGGSFSDLLMKVNIPVANLQQCQRVWRGLAKEIDASSQLCAAGQGGKDTCLGDSGGPLLKWVDKTPVLVGITSFGKPCANRNIPSIWTRVSYHLDFIHRNSINSQ</sequence>
<proteinExistence type="predicted"/>
<organism evidence="1 2">
    <name type="scientific">Entomophthora muscae</name>
    <dbReference type="NCBI Taxonomy" id="34485"/>
    <lineage>
        <taxon>Eukaryota</taxon>
        <taxon>Fungi</taxon>
        <taxon>Fungi incertae sedis</taxon>
        <taxon>Zoopagomycota</taxon>
        <taxon>Entomophthoromycotina</taxon>
        <taxon>Entomophthoromycetes</taxon>
        <taxon>Entomophthorales</taxon>
        <taxon>Entomophthoraceae</taxon>
        <taxon>Entomophthora</taxon>
    </lineage>
</organism>
<evidence type="ECO:0000313" key="1">
    <source>
        <dbReference type="EMBL" id="KAJ9083370.1"/>
    </source>
</evidence>
<dbReference type="EMBL" id="QTSX02001021">
    <property type="protein sequence ID" value="KAJ9083370.1"/>
    <property type="molecule type" value="Genomic_DNA"/>
</dbReference>
<protein>
    <submittedName>
        <fullName evidence="1">Uncharacterized protein</fullName>
    </submittedName>
</protein>
<reference evidence="1" key="1">
    <citation type="submission" date="2022-04" db="EMBL/GenBank/DDBJ databases">
        <title>Genome of the entomopathogenic fungus Entomophthora muscae.</title>
        <authorList>
            <person name="Elya C."/>
            <person name="Lovett B.R."/>
            <person name="Lee E."/>
            <person name="Macias A.M."/>
            <person name="Hajek A.E."/>
            <person name="De Bivort B.L."/>
            <person name="Kasson M.T."/>
            <person name="De Fine Licht H.H."/>
            <person name="Stajich J.E."/>
        </authorList>
    </citation>
    <scope>NUCLEOTIDE SEQUENCE</scope>
    <source>
        <strain evidence="1">Berkeley</strain>
    </source>
</reference>
<accession>A0ACC2U9G9</accession>
<dbReference type="Proteomes" id="UP001165960">
    <property type="component" value="Unassembled WGS sequence"/>
</dbReference>
<evidence type="ECO:0000313" key="2">
    <source>
        <dbReference type="Proteomes" id="UP001165960"/>
    </source>
</evidence>